<sequence>MLLNRKRRRRGVTLVEVLVAMFVMALGMVALLTLFPLGAMQIGQALRDDRTGQVATQADKFMRDYWRNRINVSNNNTTLTDATATATMSAGRVTAINVSVAGSGYSIASPPNVFITGGGGSGATAVATVSPVYVSPTQVIGSILSVAMTSQGSGYTSTPNVSFGYRDPNLDAMDNPIYPPSSNALVAGASPVFWPPAGSVTTNEPSYPVLIDILGSQPRVGTNDRFWTAFGSFFPLTPVPNYYFPRRDLALSISAPNSNSSRLQTSSLLDDWTFDTNGAPIATVTSATSSILERQGKYNWAAVLQRPLASTKSVATLKILMFDGRVPFVAGSPGLGTSDEVMVQGSVAIGSRSISVTLPLPGPSQSPLVRRGGWLMDGTIDPVTTPTNPIRNANFYRITGVTEGATTVVGGVTLVNYSLDLDQPIKQTTAPVPAMAGTYTAQLYFFNGLIEVFERKTLQANVHPWLGE</sequence>
<organism evidence="2 3">
    <name type="scientific">Fimbriiglobus ruber</name>
    <dbReference type="NCBI Taxonomy" id="1908690"/>
    <lineage>
        <taxon>Bacteria</taxon>
        <taxon>Pseudomonadati</taxon>
        <taxon>Planctomycetota</taxon>
        <taxon>Planctomycetia</taxon>
        <taxon>Gemmatales</taxon>
        <taxon>Gemmataceae</taxon>
        <taxon>Fimbriiglobus</taxon>
    </lineage>
</organism>
<dbReference type="AlphaFoldDB" id="A0A225DQ74"/>
<comment type="caution">
    <text evidence="2">The sequence shown here is derived from an EMBL/GenBank/DDBJ whole genome shotgun (WGS) entry which is preliminary data.</text>
</comment>
<keyword evidence="1" id="KW-0472">Membrane</keyword>
<dbReference type="NCBIfam" id="TIGR02532">
    <property type="entry name" value="IV_pilin_GFxxxE"/>
    <property type="match status" value="1"/>
</dbReference>
<proteinExistence type="predicted"/>
<reference evidence="3" key="1">
    <citation type="submission" date="2017-06" db="EMBL/GenBank/DDBJ databases">
        <title>Genome analysis of Fimbriiglobus ruber SP5, the first member of the order Planctomycetales with confirmed chitinolytic capability.</title>
        <authorList>
            <person name="Ravin N.V."/>
            <person name="Rakitin A.L."/>
            <person name="Ivanova A.A."/>
            <person name="Beletsky A.V."/>
            <person name="Kulichevskaya I.S."/>
            <person name="Mardanov A.V."/>
            <person name="Dedysh S.N."/>
        </authorList>
    </citation>
    <scope>NUCLEOTIDE SEQUENCE [LARGE SCALE GENOMIC DNA]</scope>
    <source>
        <strain evidence="3">SP5</strain>
    </source>
</reference>
<feature type="transmembrane region" description="Helical" evidence="1">
    <location>
        <begin position="12"/>
        <end position="37"/>
    </location>
</feature>
<dbReference type="Pfam" id="PF07963">
    <property type="entry name" value="N_methyl"/>
    <property type="match status" value="1"/>
</dbReference>
<gene>
    <name evidence="2" type="ORF">FRUB_03209</name>
</gene>
<evidence type="ECO:0000256" key="1">
    <source>
        <dbReference type="SAM" id="Phobius"/>
    </source>
</evidence>
<dbReference type="Proteomes" id="UP000214646">
    <property type="component" value="Unassembled WGS sequence"/>
</dbReference>
<evidence type="ECO:0000313" key="3">
    <source>
        <dbReference type="Proteomes" id="UP000214646"/>
    </source>
</evidence>
<dbReference type="RefSeq" id="WP_088254425.1">
    <property type="nucleotide sequence ID" value="NZ_NIDE01000004.1"/>
</dbReference>
<accession>A0A225DQ74</accession>
<dbReference type="InterPro" id="IPR012902">
    <property type="entry name" value="N_methyl_site"/>
</dbReference>
<dbReference type="EMBL" id="NIDE01000004">
    <property type="protein sequence ID" value="OWK43610.1"/>
    <property type="molecule type" value="Genomic_DNA"/>
</dbReference>
<protein>
    <submittedName>
        <fullName evidence="2">Uncharacterized protein</fullName>
    </submittedName>
</protein>
<name>A0A225DQ74_9BACT</name>
<keyword evidence="3" id="KW-1185">Reference proteome</keyword>
<dbReference type="OrthoDB" id="284367at2"/>
<dbReference type="PROSITE" id="PS00409">
    <property type="entry name" value="PROKAR_NTER_METHYL"/>
    <property type="match status" value="1"/>
</dbReference>
<keyword evidence="1" id="KW-1133">Transmembrane helix</keyword>
<keyword evidence="1" id="KW-0812">Transmembrane</keyword>
<evidence type="ECO:0000313" key="2">
    <source>
        <dbReference type="EMBL" id="OWK43610.1"/>
    </source>
</evidence>